<comment type="caution">
    <text evidence="2">The sequence shown here is derived from an EMBL/GenBank/DDBJ whole genome shotgun (WGS) entry which is preliminary data.</text>
</comment>
<gene>
    <name evidence="2" type="ORF">PF011_g11423</name>
</gene>
<organism evidence="2 3">
    <name type="scientific">Phytophthora fragariae</name>
    <dbReference type="NCBI Taxonomy" id="53985"/>
    <lineage>
        <taxon>Eukaryota</taxon>
        <taxon>Sar</taxon>
        <taxon>Stramenopiles</taxon>
        <taxon>Oomycota</taxon>
        <taxon>Peronosporomycetes</taxon>
        <taxon>Peronosporales</taxon>
        <taxon>Peronosporaceae</taxon>
        <taxon>Phytophthora</taxon>
    </lineage>
</organism>
<evidence type="ECO:0000313" key="2">
    <source>
        <dbReference type="EMBL" id="KAE9006773.1"/>
    </source>
</evidence>
<evidence type="ECO:0000256" key="1">
    <source>
        <dbReference type="SAM" id="MobiDB-lite"/>
    </source>
</evidence>
<sequence length="80" mass="8173">MLVPCEDALLRTSPGGLTPPLSLGSDGSTPPSHLAQTRGCARRQAARWARLGLAGPAVSALQLSSKGERSGVIGRGRVVV</sequence>
<protein>
    <submittedName>
        <fullName evidence="2">Uncharacterized protein</fullName>
    </submittedName>
</protein>
<accession>A0A6A3KSH4</accession>
<dbReference type="Proteomes" id="UP000460718">
    <property type="component" value="Unassembled WGS sequence"/>
</dbReference>
<dbReference type="EMBL" id="QXFW01000634">
    <property type="protein sequence ID" value="KAE9006773.1"/>
    <property type="molecule type" value="Genomic_DNA"/>
</dbReference>
<evidence type="ECO:0000313" key="3">
    <source>
        <dbReference type="Proteomes" id="UP000460718"/>
    </source>
</evidence>
<dbReference type="AlphaFoldDB" id="A0A6A3KSH4"/>
<proteinExistence type="predicted"/>
<feature type="region of interest" description="Disordered" evidence="1">
    <location>
        <begin position="11"/>
        <end position="40"/>
    </location>
</feature>
<feature type="compositionally biased region" description="Polar residues" evidence="1">
    <location>
        <begin position="25"/>
        <end position="35"/>
    </location>
</feature>
<reference evidence="2 3" key="1">
    <citation type="submission" date="2018-09" db="EMBL/GenBank/DDBJ databases">
        <title>Genomic investigation of the strawberry pathogen Phytophthora fragariae indicates pathogenicity is determined by transcriptional variation in three key races.</title>
        <authorList>
            <person name="Adams T.M."/>
            <person name="Armitage A.D."/>
            <person name="Sobczyk M.K."/>
            <person name="Bates H.J."/>
            <person name="Dunwell J.M."/>
            <person name="Nellist C.F."/>
            <person name="Harrison R.J."/>
        </authorList>
    </citation>
    <scope>NUCLEOTIDE SEQUENCE [LARGE SCALE GENOMIC DNA]</scope>
    <source>
        <strain evidence="2 3">SCRP245</strain>
    </source>
</reference>
<name>A0A6A3KSH4_9STRA</name>